<evidence type="ECO:0000313" key="1">
    <source>
        <dbReference type="EMBL" id="AOW81119.1"/>
    </source>
</evidence>
<reference evidence="4" key="2">
    <citation type="submission" date="2016-08" db="EMBL/GenBank/DDBJ databases">
        <title>Discovery of first anaerobic lithoheterotrophic haloarchae widely represented in hypersaline habitats.</title>
        <authorList>
            <person name="Sorokin D.Y."/>
            <person name="Kublanov I.V."/>
            <person name="Roman P."/>
            <person name="Sinninghe Damste J.S."/>
            <person name="Golyshin P.N."/>
            <person name="Rojo D."/>
            <person name="Ciordia S."/>
            <person name="Mena Md.C."/>
            <person name="Ferrer M."/>
            <person name="Smedile F."/>
            <person name="Messina E."/>
            <person name="La Cono V."/>
            <person name="Yakimov M.M."/>
        </authorList>
    </citation>
    <scope>NUCLEOTIDE SEQUENCE [LARGE SCALE GENOMIC DNA]</scope>
    <source>
        <strain evidence="4">HSR6</strain>
    </source>
</reference>
<gene>
    <name evidence="2" type="ORF">HSR6_2032</name>
    <name evidence="1" type="ORF">HTSR_1957</name>
</gene>
<dbReference type="PATRIC" id="fig|1855411.3.peg.1963"/>
<reference evidence="1 3" key="1">
    <citation type="submission" date="2016-06" db="EMBL/GenBank/DDBJ databases">
        <title>Discovery of anaerobic lithoheterotrophic haloarchaeon capable of sulfur respiration by hydrogen and formate.</title>
        <authorList>
            <person name="Sorokin D.Y."/>
            <person name="Kublanov I.V."/>
            <person name="Roman P."/>
            <person name="Sinninghe Damste J.S."/>
            <person name="Golyshin P.N."/>
            <person name="Rojo D."/>
            <person name="Ciordia S."/>
            <person name="Mena Md.C."/>
            <person name="Ferrer M."/>
            <person name="Smedile F."/>
            <person name="Messina E."/>
            <person name="La Cono V."/>
            <person name="Yakimov M.M."/>
        </authorList>
    </citation>
    <scope>NUCLEOTIDE SEQUENCE [LARGE SCALE GENOMIC DNA]</scope>
    <source>
        <strain evidence="1 3">HTSR1</strain>
    </source>
</reference>
<name>A0A1D8S705_9EURY</name>
<evidence type="ECO:0000313" key="4">
    <source>
        <dbReference type="Proteomes" id="UP000186165"/>
    </source>
</evidence>
<reference evidence="2" key="3">
    <citation type="journal article" date="2017" name="ISME J.">
        <title>Discovery of anaerobic lithoheterotrophic haloarchaea, ubiquitous in hypersaline habitats.</title>
        <authorList>
            <person name="Sorokin D.Y."/>
            <person name="Messina E."/>
            <person name="Smedile F."/>
            <person name="Roman P."/>
            <person name="Damste J.S.S."/>
            <person name="Ciordia S."/>
            <person name="Mena M.C."/>
            <person name="Ferrer M."/>
            <person name="Golyshin P.N."/>
            <person name="Kublanov I.V."/>
            <person name="Samarov N.I."/>
            <person name="Toshchakov S.V."/>
            <person name="La Cono V."/>
            <person name="Yakimov M.M."/>
        </authorList>
    </citation>
    <scope>NUCLEOTIDE SEQUENCE</scope>
    <source>
        <strain evidence="2">HSR6</strain>
    </source>
</reference>
<dbReference type="Pfam" id="PF25926">
    <property type="entry name" value="DUF7971"/>
    <property type="match status" value="1"/>
</dbReference>
<dbReference type="KEGG" id="hhsr:HSR6_2032"/>
<keyword evidence="4" id="KW-1185">Reference proteome</keyword>
<dbReference type="Proteomes" id="UP000185608">
    <property type="component" value="Chromosome"/>
</dbReference>
<dbReference type="KEGG" id="halh:HTSR_1957"/>
<organism evidence="1 3">
    <name type="scientific">Halodesulfurarchaeum formicicum</name>
    <dbReference type="NCBI Taxonomy" id="1873524"/>
    <lineage>
        <taxon>Archaea</taxon>
        <taxon>Methanobacteriati</taxon>
        <taxon>Methanobacteriota</taxon>
        <taxon>Stenosarchaea group</taxon>
        <taxon>Halobacteria</taxon>
        <taxon>Halobacteriales</taxon>
        <taxon>Halobacteriaceae</taxon>
        <taxon>Halodesulfurarchaeum</taxon>
    </lineage>
</organism>
<dbReference type="Proteomes" id="UP000186165">
    <property type="component" value="Chromosome"/>
</dbReference>
<accession>A0A1J1AEU5</accession>
<proteinExistence type="predicted"/>
<dbReference type="EMBL" id="CP016804">
    <property type="protein sequence ID" value="APE96461.1"/>
    <property type="molecule type" value="Genomic_DNA"/>
</dbReference>
<dbReference type="STRING" id="1873524.HSR6_2032"/>
<accession>A0A1D8S705</accession>
<dbReference type="InterPro" id="IPR058277">
    <property type="entry name" value="DUF7971"/>
</dbReference>
<dbReference type="EMBL" id="CP016070">
    <property type="protein sequence ID" value="AOW81119.1"/>
    <property type="molecule type" value="Genomic_DNA"/>
</dbReference>
<evidence type="ECO:0000313" key="2">
    <source>
        <dbReference type="EMBL" id="APE96461.1"/>
    </source>
</evidence>
<sequence length="131" mass="15065">MGMEDISLGVPRQILESLPESEDDAAADMQSAVAAWENRLNRFIEEATTDQEAASRVVDVLERFEDRQEEYDEFVAELRAWGQSPIYAIGWRNLYADLIAQIHEHEEISALIDRERNARLVEDGIRLEDTE</sequence>
<protein>
    <submittedName>
        <fullName evidence="1">Uncharacterized protein</fullName>
    </submittedName>
</protein>
<dbReference type="AlphaFoldDB" id="A0A1D8S705"/>
<evidence type="ECO:0000313" key="3">
    <source>
        <dbReference type="Proteomes" id="UP000185608"/>
    </source>
</evidence>